<sequence length="289" mass="34609">MRSFIKWYCKKIGKSKLVKADLEGPAYKLFRPFHNKITSLQFQMEECHLSLTDQIDLINPQGNRVMHDISKLLPLGGPPAYGILHWRFKRKEFYITRHSAPFDRCAVRSHMRILSVVSLQTFSRYGYTYLREIVLRRADYKEYKILKADFKNMHLNDFEDLYLLHLQGKLNHLSGADKVYLFNAVNLWIRNIVIRQRVEDLQLGIESYQTKLNLTQLRWDASDFQFREDYTIIHKPRAVIYRDRNNQKKMMRETKVHKFSDGTLTRILEKLDHMVKDYVLFKFILAWSI</sequence>
<dbReference type="EMBL" id="BKCJ010000147">
    <property type="protein sequence ID" value="GEU30318.1"/>
    <property type="molecule type" value="Genomic_DNA"/>
</dbReference>
<protein>
    <submittedName>
        <fullName evidence="1">Uncharacterized protein</fullName>
    </submittedName>
</protein>
<comment type="caution">
    <text evidence="1">The sequence shown here is derived from an EMBL/GenBank/DDBJ whole genome shotgun (WGS) entry which is preliminary data.</text>
</comment>
<proteinExistence type="predicted"/>
<reference evidence="1" key="1">
    <citation type="journal article" date="2019" name="Sci. Rep.">
        <title>Draft genome of Tanacetum cinerariifolium, the natural source of mosquito coil.</title>
        <authorList>
            <person name="Yamashiro T."/>
            <person name="Shiraishi A."/>
            <person name="Satake H."/>
            <person name="Nakayama K."/>
        </authorList>
    </citation>
    <scope>NUCLEOTIDE SEQUENCE</scope>
</reference>
<accession>A0A6L2J032</accession>
<organism evidence="1">
    <name type="scientific">Tanacetum cinerariifolium</name>
    <name type="common">Dalmatian daisy</name>
    <name type="synonym">Chrysanthemum cinerariifolium</name>
    <dbReference type="NCBI Taxonomy" id="118510"/>
    <lineage>
        <taxon>Eukaryota</taxon>
        <taxon>Viridiplantae</taxon>
        <taxon>Streptophyta</taxon>
        <taxon>Embryophyta</taxon>
        <taxon>Tracheophyta</taxon>
        <taxon>Spermatophyta</taxon>
        <taxon>Magnoliopsida</taxon>
        <taxon>eudicotyledons</taxon>
        <taxon>Gunneridae</taxon>
        <taxon>Pentapetalae</taxon>
        <taxon>asterids</taxon>
        <taxon>campanulids</taxon>
        <taxon>Asterales</taxon>
        <taxon>Asteraceae</taxon>
        <taxon>Asteroideae</taxon>
        <taxon>Anthemideae</taxon>
        <taxon>Anthemidinae</taxon>
        <taxon>Tanacetum</taxon>
    </lineage>
</organism>
<dbReference type="AlphaFoldDB" id="A0A6L2J032"/>
<evidence type="ECO:0000313" key="1">
    <source>
        <dbReference type="EMBL" id="GEU30318.1"/>
    </source>
</evidence>
<name>A0A6L2J032_TANCI</name>
<gene>
    <name evidence="1" type="ORF">Tci_002296</name>
</gene>